<evidence type="ECO:0000313" key="2">
    <source>
        <dbReference type="EMBL" id="PTB90138.1"/>
    </source>
</evidence>
<feature type="region of interest" description="Disordered" evidence="1">
    <location>
        <begin position="112"/>
        <end position="143"/>
    </location>
</feature>
<dbReference type="AlphaFoldDB" id="A0A6N4DK68"/>
<evidence type="ECO:0008006" key="4">
    <source>
        <dbReference type="Google" id="ProtNLM"/>
    </source>
</evidence>
<dbReference type="Pfam" id="PF05258">
    <property type="entry name" value="DciA"/>
    <property type="match status" value="1"/>
</dbReference>
<name>A0A6N4DK68_9GAMM</name>
<organism evidence="2 3">
    <name type="scientific">Pseudidiomarina aestuarii</name>
    <dbReference type="NCBI Taxonomy" id="624146"/>
    <lineage>
        <taxon>Bacteria</taxon>
        <taxon>Pseudomonadati</taxon>
        <taxon>Pseudomonadota</taxon>
        <taxon>Gammaproteobacteria</taxon>
        <taxon>Alteromonadales</taxon>
        <taxon>Idiomarinaceae</taxon>
        <taxon>Pseudidiomarina</taxon>
    </lineage>
</organism>
<accession>A0A6N4DK68</accession>
<proteinExistence type="predicted"/>
<reference evidence="2 3" key="1">
    <citation type="submission" date="2018-03" db="EMBL/GenBank/DDBJ databases">
        <title>Cross-interface Injection: A General Nanoliter Liquid Handling Method Applied to Single Cells Genome Amplification Automated Nanoliter Liquid Handling Applied to Single Cell Multiple Displacement Amplification.</title>
        <authorList>
            <person name="Yun J."/>
            <person name="Xu P."/>
            <person name="Xu J."/>
            <person name="Dai X."/>
            <person name="Wang Y."/>
            <person name="Zheng X."/>
            <person name="Cao C."/>
            <person name="Yi Q."/>
            <person name="Zhu Y."/>
            <person name="Wang L."/>
            <person name="Dong Z."/>
            <person name="Huang Y."/>
            <person name="Huang L."/>
            <person name="Du W."/>
        </authorList>
    </citation>
    <scope>NUCLEOTIDE SEQUENCE [LARGE SCALE GENOMIC DNA]</scope>
    <source>
        <strain evidence="2 3">A9-4</strain>
    </source>
</reference>
<dbReference type="EMBL" id="PYVG01000003">
    <property type="protein sequence ID" value="PTB90138.1"/>
    <property type="molecule type" value="Genomic_DNA"/>
</dbReference>
<gene>
    <name evidence="2" type="ORF">C9928_00870</name>
</gene>
<dbReference type="InterPro" id="IPR007922">
    <property type="entry name" value="DciA-like"/>
</dbReference>
<protein>
    <recommendedName>
        <fullName evidence="4">DUF721 domain-containing protein</fullName>
    </recommendedName>
</protein>
<evidence type="ECO:0000313" key="3">
    <source>
        <dbReference type="Proteomes" id="UP000241514"/>
    </source>
</evidence>
<evidence type="ECO:0000256" key="1">
    <source>
        <dbReference type="SAM" id="MobiDB-lite"/>
    </source>
</evidence>
<comment type="caution">
    <text evidence="2">The sequence shown here is derived from an EMBL/GenBank/DDBJ whole genome shotgun (WGS) entry which is preliminary data.</text>
</comment>
<dbReference type="Proteomes" id="UP000241514">
    <property type="component" value="Unassembled WGS sequence"/>
</dbReference>
<sequence>MQSLVALKLMARSRPRTLQHVLDGQKLQQFADFTEQHKRWQQQLRDCFHVLQLSPLSEHCQVLNVRAQTLIMQVSSAAIATRLKMQQSRIITYFRNEAMLAVERLELRIAPTTKHAAPEPRKQSSSSDSLSDTVRQLREQAEQCEEPLRSQLLALATKYEK</sequence>